<dbReference type="RefSeq" id="WP_003118883.1">
    <property type="nucleotide sequence ID" value="NC_008463.1"/>
</dbReference>
<feature type="transmembrane region" description="Helical" evidence="1">
    <location>
        <begin position="361"/>
        <end position="380"/>
    </location>
</feature>
<proteinExistence type="predicted"/>
<keyword evidence="1" id="KW-0812">Transmembrane</keyword>
<feature type="transmembrane region" description="Helical" evidence="1">
    <location>
        <begin position="37"/>
        <end position="56"/>
    </location>
</feature>
<feature type="transmembrane region" description="Helical" evidence="1">
    <location>
        <begin position="335"/>
        <end position="354"/>
    </location>
</feature>
<dbReference type="HOGENOM" id="CLU_719367_0_0_6"/>
<evidence type="ECO:0000313" key="3">
    <source>
        <dbReference type="Proteomes" id="UP000000653"/>
    </source>
</evidence>
<dbReference type="EMBL" id="CP000438">
    <property type="protein sequence ID" value="ABJ15524.1"/>
    <property type="molecule type" value="Genomic_DNA"/>
</dbReference>
<dbReference type="BioCyc" id="PAER208963:G1G74-602-MONOMER"/>
<dbReference type="KEGG" id="pau:PA14_07300"/>
<dbReference type="AlphaFoldDB" id="A0A0H2ZLH9"/>
<feature type="transmembrane region" description="Helical" evidence="1">
    <location>
        <begin position="303"/>
        <end position="323"/>
    </location>
</feature>
<dbReference type="Proteomes" id="UP000000653">
    <property type="component" value="Chromosome"/>
</dbReference>
<keyword evidence="1" id="KW-0472">Membrane</keyword>
<reference evidence="2 3" key="1">
    <citation type="journal article" date="2006" name="Genome Biol.">
        <title>Genomic analysis reveals that Pseudomonas aeruginosa virulence is combinatorial.</title>
        <authorList>
            <person name="Lee D.G."/>
            <person name="Urbach J.M."/>
            <person name="Wu G."/>
            <person name="Liberati N.T."/>
            <person name="Feinbaum R.L."/>
            <person name="Miyata S."/>
            <person name="Diggins L.T."/>
            <person name="He J."/>
            <person name="Saucier M."/>
            <person name="Deziel E."/>
            <person name="Friedman L."/>
            <person name="Li L."/>
            <person name="Grills G."/>
            <person name="Montgomery K."/>
            <person name="Kucherlapati R."/>
            <person name="Rahme L.G."/>
            <person name="Ausubel F.M."/>
        </authorList>
    </citation>
    <scope>NUCLEOTIDE SEQUENCE [LARGE SCALE GENOMIC DNA]</scope>
    <source>
        <strain evidence="2 3">UCBPP-PA14</strain>
    </source>
</reference>
<keyword evidence="1" id="KW-1133">Transmembrane helix</keyword>
<feature type="transmembrane region" description="Helical" evidence="1">
    <location>
        <begin position="173"/>
        <end position="194"/>
    </location>
</feature>
<feature type="transmembrane region" description="Helical" evidence="1">
    <location>
        <begin position="214"/>
        <end position="234"/>
    </location>
</feature>
<name>A0A0H2ZLH9_PSEAB</name>
<protein>
    <submittedName>
        <fullName evidence="2">Uncharacterized protein</fullName>
    </submittedName>
</protein>
<evidence type="ECO:0000256" key="1">
    <source>
        <dbReference type="SAM" id="Phobius"/>
    </source>
</evidence>
<gene>
    <name evidence="2" type="ordered locus">PA14_07300</name>
</gene>
<organism evidence="2 3">
    <name type="scientific">Pseudomonas aeruginosa (strain UCBPP-PA14)</name>
    <dbReference type="NCBI Taxonomy" id="208963"/>
    <lineage>
        <taxon>Bacteria</taxon>
        <taxon>Pseudomonadati</taxon>
        <taxon>Pseudomonadota</taxon>
        <taxon>Gammaproteobacteria</taxon>
        <taxon>Pseudomonadales</taxon>
        <taxon>Pseudomonadaceae</taxon>
        <taxon>Pseudomonas</taxon>
    </lineage>
</organism>
<accession>A0A0H2ZLH9</accession>
<evidence type="ECO:0000313" key="2">
    <source>
        <dbReference type="EMBL" id="ABJ15524.1"/>
    </source>
</evidence>
<sequence length="384" mass="44073">MGSASQRSVQDLYEDVGDHYRIFIRAPFFQLLKHRDYWVPLLYFFFVLITMFWDLYCHSGQYLYEARSLLPFYLFPFLIAALRIGDIVVDTRCRNVENLGGFERSAESSRYVQLSLYERQWFRLRYRAYGGNLRCLAGDLVENWRLWKEVNSKAAKDIDGAVMLRFFLPPRDLARLVTLLAALIAVIATLIITLGADRQGYFEFVDNLPAYLKLYWGVVFIIAFSGPYMIFLGMQARLVLRAMIDALSISQPSDKLFYQFIQRLIWADGVKPANPSANSRVLRAVDSMVDFFYEEWRSAIGKLVLWLVALLVLLLCTLLHCLLRVFSSARTLGEALMRILLAVLGGVCWIVAAIQRLNLAVPFHWTFFVLTGTGALFATLCGQP</sequence>
<feature type="transmembrane region" description="Helical" evidence="1">
    <location>
        <begin position="68"/>
        <end position="85"/>
    </location>
</feature>